<keyword evidence="14" id="KW-1185">Reference proteome</keyword>
<comment type="similarity">
    <text evidence="4">Belongs to the sterol desaturase family.</text>
</comment>
<keyword evidence="8" id="KW-1133">Transmembrane helix</keyword>
<feature type="transmembrane region" description="Helical" evidence="8">
    <location>
        <begin position="52"/>
        <end position="72"/>
    </location>
</feature>
<feature type="domain" description="Fatty acid hydroxylase" evidence="10">
    <location>
        <begin position="516"/>
        <end position="653"/>
    </location>
</feature>
<comment type="pathway">
    <text evidence="2">Lipid metabolism.</text>
</comment>
<feature type="transmembrane region" description="Helical" evidence="8">
    <location>
        <begin position="507"/>
        <end position="526"/>
    </location>
</feature>
<evidence type="ECO:0000256" key="7">
    <source>
        <dbReference type="SAM" id="MobiDB-lite"/>
    </source>
</evidence>
<dbReference type="InterPro" id="IPR006694">
    <property type="entry name" value="Fatty_acid_hydroxylase"/>
</dbReference>
<accession>A0ABS8SWF1</accession>
<dbReference type="Pfam" id="PF00487">
    <property type="entry name" value="FA_desaturase"/>
    <property type="match status" value="1"/>
</dbReference>
<organism evidence="13 14">
    <name type="scientific">Datura stramonium</name>
    <name type="common">Jimsonweed</name>
    <name type="synonym">Common thornapple</name>
    <dbReference type="NCBI Taxonomy" id="4076"/>
    <lineage>
        <taxon>Eukaryota</taxon>
        <taxon>Viridiplantae</taxon>
        <taxon>Streptophyta</taxon>
        <taxon>Embryophyta</taxon>
        <taxon>Tracheophyta</taxon>
        <taxon>Spermatophyta</taxon>
        <taxon>Magnoliopsida</taxon>
        <taxon>eudicotyledons</taxon>
        <taxon>Gunneridae</taxon>
        <taxon>Pentapetalae</taxon>
        <taxon>asterids</taxon>
        <taxon>lamiids</taxon>
        <taxon>Solanales</taxon>
        <taxon>Solanaceae</taxon>
        <taxon>Solanoideae</taxon>
        <taxon>Datureae</taxon>
        <taxon>Datura</taxon>
    </lineage>
</organism>
<evidence type="ECO:0000256" key="4">
    <source>
        <dbReference type="ARBA" id="ARBA00009324"/>
    </source>
</evidence>
<feature type="transmembrane region" description="Helical" evidence="8">
    <location>
        <begin position="173"/>
        <end position="193"/>
    </location>
</feature>
<dbReference type="CDD" id="cd03507">
    <property type="entry name" value="Delta12-FADS-like"/>
    <property type="match status" value="1"/>
</dbReference>
<proteinExistence type="inferred from homology"/>
<dbReference type="Pfam" id="PF11960">
    <property type="entry name" value="DUF3474"/>
    <property type="match status" value="1"/>
</dbReference>
<feature type="transmembrane region" description="Helical" evidence="8">
    <location>
        <begin position="84"/>
        <end position="101"/>
    </location>
</feature>
<feature type="transmembrane region" description="Helical" evidence="8">
    <location>
        <begin position="399"/>
        <end position="417"/>
    </location>
</feature>
<sequence>MGGGGNMSTPTTQKKDPLQRVPSSKPPFTISDIKKAIPPHCFKRSLLRALSYLIYDLILVSIFYFIATTYIYDLPSPYHYLAWPAYWLAQGCAFAAVWVIAHECGHHAFSNYQWLDDTIGLILHSSLLVPYFSWKYSHRRHHANIASIENDEVYAPMFKTNLKWFAKYLHTPLGRIFFIVYNLLLTWPLYLAFNILGKPYDRFANHFNPYSPIFKDSERLQIYITDAALIAVVYAMYRVAMIKGLTWLVCVYGVPVLVVNGFLVLVTFLQHTHPSLPHYDSTEWEWIRGALSTVDRDYGVLNKFFHNVTDTHVLHHLLATIPHYHAMEATNAIKPLLGDYYQYDGTPFYKALWRDSKECIYIDKDEGAEDKGVYWEEQTHMASRPGILTDWPWTRLGNFKYLVLAPFVAHSIYSFFISKDENQRDIGHILILPFLISRVIHNQIWISISRYRTAKGNNRIVDRSIEFDQVDRENNWDDQIIFNGLLYYIGYLRLEQVHHLPLWRTDGMILVALMHIGPVEFIYYWFHRALHHHFLYSRYHSHHHSSMVTEPITAFIHPFAEVMAYYAIFAVPALATEFTGTTSIASFAVYVTFTDLMNNIGHCNFELIPKWIFSICPPLKYLIYTASYHSLHHTQFRTNYSLFMPIYDYIFGTMDKSSDTLYEKSLQRKADVPDVVHLTHLTTLQSIYHLRLGFASLASKPHTTSKWYLWLMWPVTLWSIVITWIYGHTFVIERNLFKDLKSQTWAIPKFRKQYFSQWQRKSINKLIEEAIMEADQKGIKVLSLGLLNQEEKLNSNGEIYIRKHPELKVKVVDGSSLVVAVVLNSIPKGTSQVVLQARHLSKVAYSIALALCQQGTQVVTLDEEVYERLNARFTPEAASNLVLMKSTCVSKTWLVEDGLSEDEQLKAPKGTLFIPYSPFPPRKARKDCFYLNTPAMISPKHLQNVDSCENWLPRRVTSAWRIAGILHAIEGWNEHECGDMMFDIDKVWKASLDHGFSPLTMSSATESKI</sequence>
<evidence type="ECO:0000313" key="13">
    <source>
        <dbReference type="EMBL" id="MCD7463347.1"/>
    </source>
</evidence>
<evidence type="ECO:0000259" key="10">
    <source>
        <dbReference type="Pfam" id="PF04116"/>
    </source>
</evidence>
<keyword evidence="8" id="KW-0812">Transmembrane</keyword>
<evidence type="ECO:0000256" key="2">
    <source>
        <dbReference type="ARBA" id="ARBA00005189"/>
    </source>
</evidence>
<gene>
    <name evidence="13" type="ORF">HAX54_050375</name>
</gene>
<dbReference type="EMBL" id="JACEIK010000878">
    <property type="protein sequence ID" value="MCD7463347.1"/>
    <property type="molecule type" value="Genomic_DNA"/>
</dbReference>
<dbReference type="InterPro" id="IPR005804">
    <property type="entry name" value="FA_desaturase_dom"/>
</dbReference>
<feature type="transmembrane region" description="Helical" evidence="8">
    <location>
        <begin position="707"/>
        <end position="727"/>
    </location>
</feature>
<dbReference type="InterPro" id="IPR021940">
    <property type="entry name" value="CER1-like_C"/>
</dbReference>
<evidence type="ECO:0000256" key="6">
    <source>
        <dbReference type="ARBA" id="ARBA00023136"/>
    </source>
</evidence>
<evidence type="ECO:0000256" key="1">
    <source>
        <dbReference type="ARBA" id="ARBA00004141"/>
    </source>
</evidence>
<evidence type="ECO:0000256" key="5">
    <source>
        <dbReference type="ARBA" id="ARBA00023002"/>
    </source>
</evidence>
<feature type="transmembrane region" description="Helical" evidence="8">
    <location>
        <begin position="244"/>
        <end position="269"/>
    </location>
</feature>
<feature type="transmembrane region" description="Helical" evidence="8">
    <location>
        <begin position="220"/>
        <end position="237"/>
    </location>
</feature>
<reference evidence="13 14" key="1">
    <citation type="journal article" date="2021" name="BMC Genomics">
        <title>Datura genome reveals duplications of psychoactive alkaloid biosynthetic genes and high mutation rate following tissue culture.</title>
        <authorList>
            <person name="Rajewski A."/>
            <person name="Carter-House D."/>
            <person name="Stajich J."/>
            <person name="Litt A."/>
        </authorList>
    </citation>
    <scope>NUCLEOTIDE SEQUENCE [LARGE SCALE GENOMIC DNA]</scope>
    <source>
        <strain evidence="13">AR-01</strain>
    </source>
</reference>
<dbReference type="PANTHER" id="PTHR32100">
    <property type="entry name" value="OMEGA-6 FATTY ACID DESATURASE, CHLOROPLASTIC"/>
    <property type="match status" value="1"/>
</dbReference>
<dbReference type="InterPro" id="IPR021863">
    <property type="entry name" value="FAS_N"/>
</dbReference>
<keyword evidence="6 8" id="KW-0472">Membrane</keyword>
<feature type="domain" description="Fatty acid desaturase N-terminal" evidence="11">
    <location>
        <begin position="22"/>
        <end position="60"/>
    </location>
</feature>
<feature type="domain" description="Fatty acid desaturase" evidence="9">
    <location>
        <begin position="82"/>
        <end position="342"/>
    </location>
</feature>
<feature type="region of interest" description="Disordered" evidence="7">
    <location>
        <begin position="1"/>
        <end position="25"/>
    </location>
</feature>
<evidence type="ECO:0000259" key="9">
    <source>
        <dbReference type="Pfam" id="PF00487"/>
    </source>
</evidence>
<dbReference type="Proteomes" id="UP000823775">
    <property type="component" value="Unassembled WGS sequence"/>
</dbReference>
<evidence type="ECO:0000259" key="11">
    <source>
        <dbReference type="Pfam" id="PF11960"/>
    </source>
</evidence>
<comment type="subcellular location">
    <subcellularLocation>
        <location evidence="1">Membrane</location>
        <topology evidence="1">Multi-pass membrane protein</topology>
    </subcellularLocation>
</comment>
<keyword evidence="5" id="KW-0560">Oxidoreductase</keyword>
<evidence type="ECO:0000259" key="12">
    <source>
        <dbReference type="Pfam" id="PF12076"/>
    </source>
</evidence>
<dbReference type="InterPro" id="IPR012171">
    <property type="entry name" value="Fatty_acid_desaturase"/>
</dbReference>
<evidence type="ECO:0000313" key="14">
    <source>
        <dbReference type="Proteomes" id="UP000823775"/>
    </source>
</evidence>
<dbReference type="Pfam" id="PF12076">
    <property type="entry name" value="CER1-like_C"/>
    <property type="match status" value="1"/>
</dbReference>
<evidence type="ECO:0000256" key="3">
    <source>
        <dbReference type="ARBA" id="ARBA00009295"/>
    </source>
</evidence>
<dbReference type="Pfam" id="PF04116">
    <property type="entry name" value="FA_hydroxylase"/>
    <property type="match status" value="1"/>
</dbReference>
<comment type="similarity">
    <text evidence="3">Belongs to the fatty acid desaturase type 1 family.</text>
</comment>
<comment type="caution">
    <text evidence="13">The sequence shown here is derived from an EMBL/GenBank/DDBJ whole genome shotgun (WGS) entry which is preliminary data.</text>
</comment>
<name>A0ABS8SWF1_DATST</name>
<protein>
    <submittedName>
        <fullName evidence="13">Uncharacterized protein</fullName>
    </submittedName>
</protein>
<evidence type="ECO:0000256" key="8">
    <source>
        <dbReference type="SAM" id="Phobius"/>
    </source>
</evidence>
<feature type="domain" description="Very-long-chain aldehyde decarbonylase CER1-like C-terminal" evidence="12">
    <location>
        <begin position="834"/>
        <end position="998"/>
    </location>
</feature>